<proteinExistence type="inferred from homology"/>
<feature type="compositionally biased region" description="Acidic residues" evidence="5">
    <location>
        <begin position="314"/>
        <end position="324"/>
    </location>
</feature>
<keyword evidence="8" id="KW-1185">Reference proteome</keyword>
<evidence type="ECO:0000256" key="2">
    <source>
        <dbReference type="ARBA" id="ARBA00010979"/>
    </source>
</evidence>
<evidence type="ECO:0000256" key="1">
    <source>
        <dbReference type="ARBA" id="ARBA00004123"/>
    </source>
</evidence>
<protein>
    <recommendedName>
        <fullName evidence="6">Sas10 C-terminal domain-containing protein</fullName>
    </recommendedName>
</protein>
<evidence type="ECO:0000256" key="4">
    <source>
        <dbReference type="ARBA" id="ARBA00023242"/>
    </source>
</evidence>
<dbReference type="GO" id="GO:0032040">
    <property type="term" value="C:small-subunit processome"/>
    <property type="evidence" value="ECO:0007669"/>
    <property type="project" value="TreeGrafter"/>
</dbReference>
<feature type="domain" description="Sas10 C-terminal" evidence="6">
    <location>
        <begin position="543"/>
        <end position="618"/>
    </location>
</feature>
<dbReference type="PANTHER" id="PTHR13237:SF8">
    <property type="entry name" value="SOMETHING ABOUT SILENCING PROTEIN 10"/>
    <property type="match status" value="1"/>
</dbReference>
<feature type="compositionally biased region" description="Acidic residues" evidence="5">
    <location>
        <begin position="66"/>
        <end position="78"/>
    </location>
</feature>
<feature type="compositionally biased region" description="Basic and acidic residues" evidence="5">
    <location>
        <begin position="42"/>
        <end position="58"/>
    </location>
</feature>
<feature type="compositionally biased region" description="Polar residues" evidence="5">
    <location>
        <begin position="375"/>
        <end position="385"/>
    </location>
</feature>
<gene>
    <name evidence="7" type="ORF">HYALB_00011311</name>
</gene>
<dbReference type="Proteomes" id="UP000701801">
    <property type="component" value="Unassembled WGS sequence"/>
</dbReference>
<evidence type="ECO:0000313" key="8">
    <source>
        <dbReference type="Proteomes" id="UP000701801"/>
    </source>
</evidence>
<dbReference type="EMBL" id="CAJVRM010000048">
    <property type="protein sequence ID" value="CAG8972579.1"/>
    <property type="molecule type" value="Genomic_DNA"/>
</dbReference>
<comment type="subcellular location">
    <subcellularLocation>
        <location evidence="1">Nucleus</location>
    </subcellularLocation>
</comment>
<dbReference type="InterPro" id="IPR007146">
    <property type="entry name" value="Sas10/Utp3/C1D"/>
</dbReference>
<dbReference type="Pfam" id="PF09368">
    <property type="entry name" value="Sas10"/>
    <property type="match status" value="1"/>
</dbReference>
<name>A0A9N9LHR8_9HELO</name>
<feature type="compositionally biased region" description="Basic and acidic residues" evidence="5">
    <location>
        <begin position="438"/>
        <end position="461"/>
    </location>
</feature>
<keyword evidence="4" id="KW-0539">Nucleus</keyword>
<evidence type="ECO:0000256" key="5">
    <source>
        <dbReference type="SAM" id="MobiDB-lite"/>
    </source>
</evidence>
<dbReference type="OrthoDB" id="1924577at2759"/>
<keyword evidence="3" id="KW-0597">Phosphoprotein</keyword>
<accession>A0A9N9LHR8</accession>
<feature type="region of interest" description="Disordered" evidence="5">
    <location>
        <begin position="308"/>
        <end position="501"/>
    </location>
</feature>
<evidence type="ECO:0000313" key="7">
    <source>
        <dbReference type="EMBL" id="CAG8972579.1"/>
    </source>
</evidence>
<sequence length="618" mass="67723">MAKKRKATGRSNGAEEAPGFEPRGGKAHAITTYEDVADSEDEFHINRDKVMLDDGPDAKRRRKWEDEDTELEPSDDEVLAYSSSSDDDEEPAPKSLSKGSKKVESDEEGEGGEEEEEEAWGTSRKDYYNADEIQTEADALEEEAEAKRTQQKKLQKMTEADFGFDESEWLDAGKEDEDDAEDVVTEVLKDVEITPEMSAAERLQILRSRYPEFEFLADEFVTLQPVLVELQKEMDAETITIGDISPIVVKCRALAAYMASLTMYFAILSSTAGRALDPSELRDHAIMESLLQCRTLWSKVISLEAALPTPSEAAESDSDSAPEEEPTRQSPSTSPEPTPQFSKKARALHEATEASLASLSSLLPSKKSSKPASKQPTKTKFANDDSSSDFGEETHLSTRDAAAKASKKKSLKFYTSQITQKSQKRVGAGLSAGGDEDLPYRERMRDRQARLNAEAEKRGKILDASGRGSGKGGKGIELDGAEGNGDNAEAGGRKSTEDDEYYNLITRTSTSKKASKAAALSASHSAAAAQALDRIRPDADLSEDAKRAIGYTIEKNKGLAPKRKKEVRNPRVKKRMKFEEKKKKLGSMKAVYKGGEERGGYGGEKTGIKPGLVKSIKL</sequence>
<dbReference type="AlphaFoldDB" id="A0A9N9LHR8"/>
<feature type="region of interest" description="Disordered" evidence="5">
    <location>
        <begin position="1"/>
        <end position="133"/>
    </location>
</feature>
<evidence type="ECO:0000256" key="3">
    <source>
        <dbReference type="ARBA" id="ARBA00022553"/>
    </source>
</evidence>
<dbReference type="Pfam" id="PF04000">
    <property type="entry name" value="Sas10_Utp3"/>
    <property type="match status" value="1"/>
</dbReference>
<reference evidence="7" key="1">
    <citation type="submission" date="2021-07" db="EMBL/GenBank/DDBJ databases">
        <authorList>
            <person name="Durling M."/>
        </authorList>
    </citation>
    <scope>NUCLEOTIDE SEQUENCE</scope>
</reference>
<comment type="caution">
    <text evidence="7">The sequence shown here is derived from an EMBL/GenBank/DDBJ whole genome shotgun (WGS) entry which is preliminary data.</text>
</comment>
<dbReference type="GO" id="GO:0000462">
    <property type="term" value="P:maturation of SSU-rRNA from tricistronic rRNA transcript (SSU-rRNA, 5.8S rRNA, LSU-rRNA)"/>
    <property type="evidence" value="ECO:0007669"/>
    <property type="project" value="TreeGrafter"/>
</dbReference>
<comment type="similarity">
    <text evidence="2">Belongs to the SAS10 family.</text>
</comment>
<organism evidence="7 8">
    <name type="scientific">Hymenoscyphus albidus</name>
    <dbReference type="NCBI Taxonomy" id="595503"/>
    <lineage>
        <taxon>Eukaryota</taxon>
        <taxon>Fungi</taxon>
        <taxon>Dikarya</taxon>
        <taxon>Ascomycota</taxon>
        <taxon>Pezizomycotina</taxon>
        <taxon>Leotiomycetes</taxon>
        <taxon>Helotiales</taxon>
        <taxon>Helotiaceae</taxon>
        <taxon>Hymenoscyphus</taxon>
    </lineage>
</organism>
<feature type="compositionally biased region" description="Basic and acidic residues" evidence="5">
    <location>
        <begin position="392"/>
        <end position="402"/>
    </location>
</feature>
<dbReference type="PANTHER" id="PTHR13237">
    <property type="entry name" value="SOMETHING ABOUT SILENCING PROTEIN 10-RELATED"/>
    <property type="match status" value="1"/>
</dbReference>
<evidence type="ECO:0000259" key="6">
    <source>
        <dbReference type="Pfam" id="PF09368"/>
    </source>
</evidence>
<dbReference type="InterPro" id="IPR018972">
    <property type="entry name" value="Sas10_C_dom"/>
</dbReference>
<feature type="compositionally biased region" description="Acidic residues" evidence="5">
    <location>
        <begin position="105"/>
        <end position="119"/>
    </location>
</feature>
<feature type="compositionally biased region" description="Low complexity" evidence="5">
    <location>
        <begin position="354"/>
        <end position="374"/>
    </location>
</feature>